<dbReference type="Proteomes" id="UP001265550">
    <property type="component" value="Unassembled WGS sequence"/>
</dbReference>
<keyword evidence="2" id="KW-1185">Reference proteome</keyword>
<gene>
    <name evidence="1" type="ORF">J2X09_005259</name>
</gene>
<dbReference type="Gene3D" id="1.10.3680.10">
    <property type="entry name" value="TerB-like"/>
    <property type="match status" value="1"/>
</dbReference>
<organism evidence="1 2">
    <name type="scientific">Hydrogenophaga laconesensis</name>
    <dbReference type="NCBI Taxonomy" id="1805971"/>
    <lineage>
        <taxon>Bacteria</taxon>
        <taxon>Pseudomonadati</taxon>
        <taxon>Pseudomonadota</taxon>
        <taxon>Betaproteobacteria</taxon>
        <taxon>Burkholderiales</taxon>
        <taxon>Comamonadaceae</taxon>
        <taxon>Hydrogenophaga</taxon>
    </lineage>
</organism>
<comment type="caution">
    <text evidence="1">The sequence shown here is derived from an EMBL/GenBank/DDBJ whole genome shotgun (WGS) entry which is preliminary data.</text>
</comment>
<sequence>MRSYPLNSPQAAARLVALAVLADGHLRTTELGLLERMNAATRLGLNRGQFTEVVRHLSEDLMTASYAVWGSACQIDMHALRSVAAEVTDPVLQRTTLELCVAVVRADFHHAEVEEHLVDALAEHWRLDKPGLHFN</sequence>
<dbReference type="RefSeq" id="WP_204735859.1">
    <property type="nucleotide sequence ID" value="NZ_JAVDWE010000027.1"/>
</dbReference>
<accession>A0ABU1VJX1</accession>
<reference evidence="1 2" key="1">
    <citation type="submission" date="2023-07" db="EMBL/GenBank/DDBJ databases">
        <title>Sorghum-associated microbial communities from plants grown in Nebraska, USA.</title>
        <authorList>
            <person name="Schachtman D."/>
        </authorList>
    </citation>
    <scope>NUCLEOTIDE SEQUENCE [LARGE SCALE GENOMIC DNA]</scope>
    <source>
        <strain evidence="1 2">BE240</strain>
    </source>
</reference>
<dbReference type="InterPro" id="IPR029024">
    <property type="entry name" value="TerB-like"/>
</dbReference>
<evidence type="ECO:0000313" key="1">
    <source>
        <dbReference type="EMBL" id="MDR7097483.1"/>
    </source>
</evidence>
<dbReference type="SUPFAM" id="SSF158682">
    <property type="entry name" value="TerB-like"/>
    <property type="match status" value="1"/>
</dbReference>
<dbReference type="CDD" id="cd07177">
    <property type="entry name" value="terB_like"/>
    <property type="match status" value="1"/>
</dbReference>
<proteinExistence type="predicted"/>
<name>A0ABU1VJX1_9BURK</name>
<dbReference type="EMBL" id="JAVDWE010000027">
    <property type="protein sequence ID" value="MDR7097483.1"/>
    <property type="molecule type" value="Genomic_DNA"/>
</dbReference>
<evidence type="ECO:0000313" key="2">
    <source>
        <dbReference type="Proteomes" id="UP001265550"/>
    </source>
</evidence>
<protein>
    <submittedName>
        <fullName evidence="1">Tellurite resistance protein B-like protein</fullName>
    </submittedName>
</protein>